<dbReference type="Proteomes" id="UP001177120">
    <property type="component" value="Unassembled WGS sequence"/>
</dbReference>
<evidence type="ECO:0000313" key="2">
    <source>
        <dbReference type="Proteomes" id="UP001177120"/>
    </source>
</evidence>
<organism evidence="1 2">
    <name type="scientific">Polycladomyces zharkentensis</name>
    <dbReference type="NCBI Taxonomy" id="2807616"/>
    <lineage>
        <taxon>Bacteria</taxon>
        <taxon>Bacillati</taxon>
        <taxon>Bacillota</taxon>
        <taxon>Bacilli</taxon>
        <taxon>Bacillales</taxon>
        <taxon>Thermoactinomycetaceae</taxon>
        <taxon>Polycladomyces</taxon>
    </lineage>
</organism>
<reference evidence="1" key="1">
    <citation type="journal article" date="2024" name="Int. J. Syst. Evol. Microbiol.">
        <title>Polycladomyces zharkentensis sp. nov., a novel thermophilic cellulose- and starch-degrading member of the Bacillota from a geothermal aquifer in Kazakhstan.</title>
        <authorList>
            <person name="Mashzhan A."/>
            <person name="Kistaubayeva A."/>
            <person name="Javier-Lopez R."/>
            <person name="Bissenova U."/>
            <person name="Bissenbay A."/>
            <person name="Birkeland N.K."/>
        </authorList>
    </citation>
    <scope>NUCLEOTIDE SEQUENCE</scope>
    <source>
        <strain evidence="1">ZKZ2T</strain>
    </source>
</reference>
<dbReference type="RefSeq" id="WP_205493827.1">
    <property type="nucleotide sequence ID" value="NZ_JAFHAP010000006.1"/>
</dbReference>
<proteinExistence type="predicted"/>
<dbReference type="EMBL" id="JAFHAP010000006">
    <property type="protein sequence ID" value="MBN2909122.1"/>
    <property type="molecule type" value="Genomic_DNA"/>
</dbReference>
<comment type="caution">
    <text evidence="1">The sequence shown here is derived from an EMBL/GenBank/DDBJ whole genome shotgun (WGS) entry which is preliminary data.</text>
</comment>
<evidence type="ECO:0000313" key="1">
    <source>
        <dbReference type="EMBL" id="MBN2909122.1"/>
    </source>
</evidence>
<protein>
    <submittedName>
        <fullName evidence="1">Uncharacterized protein</fullName>
    </submittedName>
</protein>
<name>A0ABS2WHU7_9BACL</name>
<gene>
    <name evidence="1" type="ORF">JQC72_06245</name>
</gene>
<keyword evidence="2" id="KW-1185">Reference proteome</keyword>
<sequence>MFFHGIPFVHLVKQFPVLQASDGPRKSPDKRQDARRLIRRIGFEPVHLLRSSPVYSIRRCLEECLQYGDTVFAFSTVPFPRVQLSQHEWGVRRLPLHAADWAVTTDRRAIRWTREHIPSLPVLFCQAGKPPFFRERG</sequence>
<accession>A0ABS2WHU7</accession>